<keyword evidence="9" id="KW-0961">Cell wall biogenesis/degradation</keyword>
<evidence type="ECO:0000256" key="6">
    <source>
        <dbReference type="ARBA" id="ARBA00022801"/>
    </source>
</evidence>
<keyword evidence="7" id="KW-0862">Zinc</keyword>
<dbReference type="InterPro" id="IPR009045">
    <property type="entry name" value="Zn_M74/Hedgehog-like"/>
</dbReference>
<dbReference type="GO" id="GO:0071555">
    <property type="term" value="P:cell wall organization"/>
    <property type="evidence" value="ECO:0007669"/>
    <property type="project" value="UniProtKB-KW"/>
</dbReference>
<evidence type="ECO:0000256" key="11">
    <source>
        <dbReference type="ARBA" id="ARBA00093666"/>
    </source>
</evidence>
<keyword evidence="5 12" id="KW-0732">Signal</keyword>
<dbReference type="AlphaFoldDB" id="A0A5R9ILR6"/>
<dbReference type="PROSITE" id="PS51318">
    <property type="entry name" value="TAT"/>
    <property type="match status" value="1"/>
</dbReference>
<dbReference type="RefSeq" id="WP_138320439.1">
    <property type="nucleotide sequence ID" value="NZ_VCBC01000012.1"/>
</dbReference>
<keyword evidence="4" id="KW-0479">Metal-binding</keyword>
<comment type="cofactor">
    <cofactor evidence="1">
        <name>Zn(2+)</name>
        <dbReference type="ChEBI" id="CHEBI:29105"/>
    </cofactor>
</comment>
<reference evidence="13 14" key="1">
    <citation type="submission" date="2019-05" db="EMBL/GenBank/DDBJ databases">
        <title>Genome sequences of Thalassotalea litorea 1K03283.</title>
        <authorList>
            <person name="Zhang D."/>
        </authorList>
    </citation>
    <scope>NUCLEOTIDE SEQUENCE [LARGE SCALE GENOMIC DNA]</scope>
    <source>
        <strain evidence="13 14">MCCC 1K03283</strain>
    </source>
</reference>
<evidence type="ECO:0000256" key="8">
    <source>
        <dbReference type="ARBA" id="ARBA00023049"/>
    </source>
</evidence>
<dbReference type="CDD" id="cd14844">
    <property type="entry name" value="Zn-DD-carboxypeptidase_like"/>
    <property type="match status" value="1"/>
</dbReference>
<dbReference type="Pfam" id="PF05951">
    <property type="entry name" value="Peptidase_M15_2"/>
    <property type="match status" value="1"/>
</dbReference>
<evidence type="ECO:0000256" key="7">
    <source>
        <dbReference type="ARBA" id="ARBA00022833"/>
    </source>
</evidence>
<comment type="caution">
    <text evidence="13">The sequence shown here is derived from an EMBL/GenBank/DDBJ whole genome shotgun (WGS) entry which is preliminary data.</text>
</comment>
<name>A0A5R9ILR6_9GAMM</name>
<keyword evidence="8" id="KW-0482">Metalloprotease</keyword>
<evidence type="ECO:0000256" key="10">
    <source>
        <dbReference type="ARBA" id="ARBA00093448"/>
    </source>
</evidence>
<comment type="similarity">
    <text evidence="10">Belongs to the peptidase M15 family.</text>
</comment>
<evidence type="ECO:0000256" key="5">
    <source>
        <dbReference type="ARBA" id="ARBA00022729"/>
    </source>
</evidence>
<keyword evidence="14" id="KW-1185">Reference proteome</keyword>
<dbReference type="Gene3D" id="3.30.1380.10">
    <property type="match status" value="1"/>
</dbReference>
<sequence length="186" mass="20764">MSIVSKNRRKFIQSLGGIAILGASAPLMSTKAYANILAGNGKALKFYNRHTQERVQGVFWQSGQYNKQVLQSFDHHLRDHRQQEVASLDPKLFDFMHAICEKLGIDKEIHIISGYRSPKTNAMLAGKSTGVAKKSYHMRGMALDFAIPGEDLARLKDTAKALRLGGVGYYPESGFIHIDTGRVRSW</sequence>
<dbReference type="PANTHER" id="PTHR37425">
    <property type="match status" value="1"/>
</dbReference>
<evidence type="ECO:0000313" key="13">
    <source>
        <dbReference type="EMBL" id="TLU64156.1"/>
    </source>
</evidence>
<evidence type="ECO:0000313" key="14">
    <source>
        <dbReference type="Proteomes" id="UP000307790"/>
    </source>
</evidence>
<dbReference type="GO" id="GO:0046872">
    <property type="term" value="F:metal ion binding"/>
    <property type="evidence" value="ECO:0007669"/>
    <property type="project" value="UniProtKB-KW"/>
</dbReference>
<dbReference type="InterPro" id="IPR010275">
    <property type="entry name" value="MepK"/>
</dbReference>
<evidence type="ECO:0000256" key="3">
    <source>
        <dbReference type="ARBA" id="ARBA00022670"/>
    </source>
</evidence>
<dbReference type="OrthoDB" id="9782994at2"/>
<dbReference type="InterPro" id="IPR006311">
    <property type="entry name" value="TAT_signal"/>
</dbReference>
<protein>
    <recommendedName>
        <fullName evidence="11">Murein endopeptidase K</fullName>
    </recommendedName>
</protein>
<comment type="pathway">
    <text evidence="2">Cell wall biogenesis; cell wall polysaccharide biosynthesis.</text>
</comment>
<keyword evidence="3" id="KW-0645">Protease</keyword>
<dbReference type="PANTHER" id="PTHR37425:SF1">
    <property type="entry name" value="OUTER MEMBRANE PROTEIN"/>
    <property type="match status" value="1"/>
</dbReference>
<dbReference type="GO" id="GO:0006508">
    <property type="term" value="P:proteolysis"/>
    <property type="evidence" value="ECO:0007669"/>
    <property type="project" value="UniProtKB-KW"/>
</dbReference>
<proteinExistence type="inferred from homology"/>
<gene>
    <name evidence="13" type="ORF">FE810_12685</name>
</gene>
<dbReference type="Proteomes" id="UP000307790">
    <property type="component" value="Unassembled WGS sequence"/>
</dbReference>
<feature type="chain" id="PRO_5024275860" description="Murein endopeptidase K" evidence="12">
    <location>
        <begin position="35"/>
        <end position="186"/>
    </location>
</feature>
<feature type="signal peptide" evidence="12">
    <location>
        <begin position="1"/>
        <end position="34"/>
    </location>
</feature>
<dbReference type="SUPFAM" id="SSF55166">
    <property type="entry name" value="Hedgehog/DD-peptidase"/>
    <property type="match status" value="1"/>
</dbReference>
<dbReference type="GO" id="GO:0008237">
    <property type="term" value="F:metallopeptidase activity"/>
    <property type="evidence" value="ECO:0007669"/>
    <property type="project" value="UniProtKB-KW"/>
</dbReference>
<evidence type="ECO:0000256" key="9">
    <source>
        <dbReference type="ARBA" id="ARBA00023316"/>
    </source>
</evidence>
<organism evidence="13 14">
    <name type="scientific">Thalassotalea litorea</name>
    <dbReference type="NCBI Taxonomy" id="2020715"/>
    <lineage>
        <taxon>Bacteria</taxon>
        <taxon>Pseudomonadati</taxon>
        <taxon>Pseudomonadota</taxon>
        <taxon>Gammaproteobacteria</taxon>
        <taxon>Alteromonadales</taxon>
        <taxon>Colwelliaceae</taxon>
        <taxon>Thalassotalea</taxon>
    </lineage>
</organism>
<evidence type="ECO:0000256" key="12">
    <source>
        <dbReference type="SAM" id="SignalP"/>
    </source>
</evidence>
<evidence type="ECO:0000256" key="4">
    <source>
        <dbReference type="ARBA" id="ARBA00022723"/>
    </source>
</evidence>
<evidence type="ECO:0000256" key="1">
    <source>
        <dbReference type="ARBA" id="ARBA00001947"/>
    </source>
</evidence>
<accession>A0A5R9ILR6</accession>
<keyword evidence="6" id="KW-0378">Hydrolase</keyword>
<evidence type="ECO:0000256" key="2">
    <source>
        <dbReference type="ARBA" id="ARBA00004776"/>
    </source>
</evidence>
<dbReference type="EMBL" id="VCBC01000012">
    <property type="protein sequence ID" value="TLU64156.1"/>
    <property type="molecule type" value="Genomic_DNA"/>
</dbReference>